<feature type="region of interest" description="Disordered" evidence="2">
    <location>
        <begin position="149"/>
        <end position="177"/>
    </location>
</feature>
<dbReference type="Gene3D" id="4.10.60.10">
    <property type="entry name" value="Zinc finger, CCHC-type"/>
    <property type="match status" value="1"/>
</dbReference>
<dbReference type="Pfam" id="PF00098">
    <property type="entry name" value="zf-CCHC"/>
    <property type="match status" value="1"/>
</dbReference>
<dbReference type="EMBL" id="LGTZ01000764">
    <property type="protein sequence ID" value="OJD23554.1"/>
    <property type="molecule type" value="Genomic_DNA"/>
</dbReference>
<dbReference type="InterPro" id="IPR021109">
    <property type="entry name" value="Peptidase_aspartic_dom_sf"/>
</dbReference>
<reference evidence="4 5" key="1">
    <citation type="submission" date="2015-08" db="EMBL/GenBank/DDBJ databases">
        <title>Emmonsia species relationships and genome sequence.</title>
        <authorList>
            <person name="Cuomo C.A."/>
            <person name="Schwartz I.S."/>
            <person name="Kenyon C."/>
            <person name="De Hoog G.S."/>
            <person name="Govender N.P."/>
            <person name="Botha A."/>
            <person name="Moreno L."/>
            <person name="De Vries M."/>
            <person name="Munoz J.F."/>
            <person name="Stielow J.B."/>
        </authorList>
    </citation>
    <scope>NUCLEOTIDE SEQUENCE [LARGE SCALE GENOMIC DNA]</scope>
    <source>
        <strain evidence="4 5">EI222</strain>
    </source>
</reference>
<feature type="region of interest" description="Disordered" evidence="2">
    <location>
        <begin position="374"/>
        <end position="395"/>
    </location>
</feature>
<dbReference type="PROSITE" id="PS50158">
    <property type="entry name" value="ZF_CCHC"/>
    <property type="match status" value="1"/>
</dbReference>
<keyword evidence="1" id="KW-0863">Zinc-finger</keyword>
<evidence type="ECO:0000313" key="5">
    <source>
        <dbReference type="Proteomes" id="UP000242791"/>
    </source>
</evidence>
<accession>A0A1J9Q634</accession>
<dbReference type="CDD" id="cd00303">
    <property type="entry name" value="retropepsin_like"/>
    <property type="match status" value="1"/>
</dbReference>
<organism evidence="4 5">
    <name type="scientific">Blastomyces percursus</name>
    <dbReference type="NCBI Taxonomy" id="1658174"/>
    <lineage>
        <taxon>Eukaryota</taxon>
        <taxon>Fungi</taxon>
        <taxon>Dikarya</taxon>
        <taxon>Ascomycota</taxon>
        <taxon>Pezizomycotina</taxon>
        <taxon>Eurotiomycetes</taxon>
        <taxon>Eurotiomycetidae</taxon>
        <taxon>Onygenales</taxon>
        <taxon>Ajellomycetaceae</taxon>
        <taxon>Blastomyces</taxon>
    </lineage>
</organism>
<dbReference type="Proteomes" id="UP000242791">
    <property type="component" value="Unassembled WGS sequence"/>
</dbReference>
<feature type="compositionally biased region" description="Basic and acidic residues" evidence="2">
    <location>
        <begin position="375"/>
        <end position="395"/>
    </location>
</feature>
<keyword evidence="1" id="KW-0479">Metal-binding</keyword>
<dbReference type="SUPFAM" id="SSF57756">
    <property type="entry name" value="Retrovirus zinc finger-like domains"/>
    <property type="match status" value="1"/>
</dbReference>
<sequence>MHTQHWLENAMRCEAQRSVKLPDPPLLTDGKETKFEDWYSKMKGKLENNADHYTTEALRMAYVESRTGGNAANHLKPRLRDESPNKFRTAKEMLDCLKIIYLDPNRVQTAKTEFRRLKLVITDFHSQSSFDDFSRHCSQVAHTLKKINDTQTHTRKSNTQDIPKDIPSTPRTNAPGAMNFRNEGRCYKCGEVGHIARFCTKSSGTKEPEQFGKRVTLGQVSFLGNAVNLDTGAGGYLFISYRLAEQVARRFGIQVVKLDTPVGVIGFDGKPSGQASYVIGLHFQIAGRRFQKLPFLVLDTGKQDLIVGRKFLEQHDIWLDVRNHQMIWPDDRGQAADCYIDHNVNNLPPQYTHWSRTGSAKEIKIPYHELAIPKPKPEHQTDADRRDQRMEKADKRRCVRWAPMTTKAEYGSMSLKKIERVLKDSNPTIDRAPESKPSKTPSPTQEILKTDIAMMGAAGFRRNRKKLDSTLFTISLYEIDQFIEHKRSRVDQEERELMEKVGRILPQCYHQYKH</sequence>
<dbReference type="AlphaFoldDB" id="A0A1J9Q634"/>
<dbReference type="OrthoDB" id="4365667at2759"/>
<evidence type="ECO:0000259" key="3">
    <source>
        <dbReference type="PROSITE" id="PS50158"/>
    </source>
</evidence>
<name>A0A1J9Q634_9EURO</name>
<proteinExistence type="predicted"/>
<dbReference type="VEuPathDB" id="FungiDB:ACJ73_05087"/>
<evidence type="ECO:0000256" key="2">
    <source>
        <dbReference type="SAM" id="MobiDB-lite"/>
    </source>
</evidence>
<feature type="region of interest" description="Disordered" evidence="2">
    <location>
        <begin position="425"/>
        <end position="445"/>
    </location>
</feature>
<comment type="caution">
    <text evidence="4">The sequence shown here is derived from an EMBL/GenBank/DDBJ whole genome shotgun (WGS) entry which is preliminary data.</text>
</comment>
<dbReference type="InterPro" id="IPR001878">
    <property type="entry name" value="Znf_CCHC"/>
</dbReference>
<feature type="domain" description="CCHC-type" evidence="3">
    <location>
        <begin position="185"/>
        <end position="201"/>
    </location>
</feature>
<protein>
    <recommendedName>
        <fullName evidence="3">CCHC-type domain-containing protein</fullName>
    </recommendedName>
</protein>
<evidence type="ECO:0000256" key="1">
    <source>
        <dbReference type="PROSITE-ProRule" id="PRU00047"/>
    </source>
</evidence>
<dbReference type="STRING" id="1658174.A0A1J9Q634"/>
<dbReference type="GO" id="GO:0008270">
    <property type="term" value="F:zinc ion binding"/>
    <property type="evidence" value="ECO:0007669"/>
    <property type="project" value="UniProtKB-KW"/>
</dbReference>
<dbReference type="Gene3D" id="2.40.70.10">
    <property type="entry name" value="Acid Proteases"/>
    <property type="match status" value="1"/>
</dbReference>
<dbReference type="InterPro" id="IPR036875">
    <property type="entry name" value="Znf_CCHC_sf"/>
</dbReference>
<dbReference type="GO" id="GO:0003676">
    <property type="term" value="F:nucleic acid binding"/>
    <property type="evidence" value="ECO:0007669"/>
    <property type="project" value="InterPro"/>
</dbReference>
<keyword evidence="1" id="KW-0862">Zinc</keyword>
<dbReference type="SMART" id="SM00343">
    <property type="entry name" value="ZnF_C2HC"/>
    <property type="match status" value="1"/>
</dbReference>
<feature type="non-terminal residue" evidence="4">
    <location>
        <position position="514"/>
    </location>
</feature>
<keyword evidence="5" id="KW-1185">Reference proteome</keyword>
<gene>
    <name evidence="4" type="ORF">ACJ73_05087</name>
</gene>
<evidence type="ECO:0000313" key="4">
    <source>
        <dbReference type="EMBL" id="OJD23554.1"/>
    </source>
</evidence>